<keyword evidence="1" id="KW-0812">Transmembrane</keyword>
<evidence type="ECO:0000259" key="2">
    <source>
        <dbReference type="PROSITE" id="PS50943"/>
    </source>
</evidence>
<dbReference type="InterPro" id="IPR001387">
    <property type="entry name" value="Cro/C1-type_HTH"/>
</dbReference>
<dbReference type="SUPFAM" id="SSF47413">
    <property type="entry name" value="lambda repressor-like DNA-binding domains"/>
    <property type="match status" value="1"/>
</dbReference>
<dbReference type="GeneID" id="83055618"/>
<evidence type="ECO:0000256" key="1">
    <source>
        <dbReference type="SAM" id="Phobius"/>
    </source>
</evidence>
<evidence type="ECO:0000313" key="3">
    <source>
        <dbReference type="EMBL" id="KAB1477181.1"/>
    </source>
</evidence>
<dbReference type="CDD" id="cd00093">
    <property type="entry name" value="HTH_XRE"/>
    <property type="match status" value="1"/>
</dbReference>
<keyword evidence="1" id="KW-0472">Membrane</keyword>
<name>A0A833CAC6_9FIRM</name>
<feature type="domain" description="HTH cro/C1-type" evidence="2">
    <location>
        <begin position="28"/>
        <end position="79"/>
    </location>
</feature>
<protein>
    <submittedName>
        <fullName evidence="3">Helix-turn-helix transcriptional regulator</fullName>
    </submittedName>
</protein>
<dbReference type="SMART" id="SM00530">
    <property type="entry name" value="HTH_XRE"/>
    <property type="match status" value="1"/>
</dbReference>
<comment type="caution">
    <text evidence="3">The sequence shown here is derived from an EMBL/GenBank/DDBJ whole genome shotgun (WGS) entry which is preliminary data.</text>
</comment>
<keyword evidence="1" id="KW-1133">Transmembrane helix</keyword>
<proteinExistence type="predicted"/>
<dbReference type="AlphaFoldDB" id="A0A833CAC6"/>
<dbReference type="Pfam" id="PF01381">
    <property type="entry name" value="HTH_3"/>
    <property type="match status" value="1"/>
</dbReference>
<dbReference type="RefSeq" id="WP_127008356.1">
    <property type="nucleotide sequence ID" value="NZ_RQUZ01000010.1"/>
</dbReference>
<accession>A0A833CAC6</accession>
<evidence type="ECO:0000313" key="4">
    <source>
        <dbReference type="Proteomes" id="UP000434554"/>
    </source>
</evidence>
<sequence>MYILTFVISFSQINAMLGGIIIKFAEVVKENRKKKKLSMYQLAINAGVSRKTILDIENGADAKISNVIKICKALKIDSLSMED</sequence>
<dbReference type="Proteomes" id="UP000434554">
    <property type="component" value="Unassembled WGS sequence"/>
</dbReference>
<gene>
    <name evidence="3" type="ORF">F8R14_09295</name>
</gene>
<dbReference type="GO" id="GO:0003677">
    <property type="term" value="F:DNA binding"/>
    <property type="evidence" value="ECO:0007669"/>
    <property type="project" value="InterPro"/>
</dbReference>
<dbReference type="Gene3D" id="1.10.260.40">
    <property type="entry name" value="lambda repressor-like DNA-binding domains"/>
    <property type="match status" value="1"/>
</dbReference>
<organism evidence="3 4">
    <name type="scientific">Veillonella seminalis</name>
    <dbReference type="NCBI Taxonomy" id="1502943"/>
    <lineage>
        <taxon>Bacteria</taxon>
        <taxon>Bacillati</taxon>
        <taxon>Bacillota</taxon>
        <taxon>Negativicutes</taxon>
        <taxon>Veillonellales</taxon>
        <taxon>Veillonellaceae</taxon>
        <taxon>Veillonella</taxon>
    </lineage>
</organism>
<reference evidence="3 4" key="1">
    <citation type="submission" date="2019-09" db="EMBL/GenBank/DDBJ databases">
        <title>Draft genome sequence of 3 type strains from the CCUG.</title>
        <authorList>
            <person name="Pineiro-Iglesias B."/>
            <person name="Tunovic T."/>
            <person name="Unosson C."/>
            <person name="Inganas E."/>
            <person name="Ohlen M."/>
            <person name="Cardew S."/>
            <person name="Jensie-Markopoulos S."/>
            <person name="Salva-Serra F."/>
            <person name="Jaen-Luchoro D."/>
            <person name="Karlsson R."/>
            <person name="Svensson-Stadler L."/>
            <person name="Chun J."/>
            <person name="Moore E."/>
        </authorList>
    </citation>
    <scope>NUCLEOTIDE SEQUENCE [LARGE SCALE GENOMIC DNA]</scope>
    <source>
        <strain evidence="3 4">CCUG 65427</strain>
    </source>
</reference>
<dbReference type="PROSITE" id="PS50943">
    <property type="entry name" value="HTH_CROC1"/>
    <property type="match status" value="1"/>
</dbReference>
<dbReference type="InterPro" id="IPR010982">
    <property type="entry name" value="Lambda_DNA-bd_dom_sf"/>
</dbReference>
<feature type="transmembrane region" description="Helical" evidence="1">
    <location>
        <begin position="6"/>
        <end position="25"/>
    </location>
</feature>
<dbReference type="EMBL" id="WBKH01000010">
    <property type="protein sequence ID" value="KAB1477181.1"/>
    <property type="molecule type" value="Genomic_DNA"/>
</dbReference>